<dbReference type="EMBL" id="OZ023708">
    <property type="protein sequence ID" value="CAK9879283.1"/>
    <property type="molecule type" value="Genomic_DNA"/>
</dbReference>
<feature type="non-terminal residue" evidence="1">
    <location>
        <position position="67"/>
    </location>
</feature>
<evidence type="ECO:0000313" key="2">
    <source>
        <dbReference type="Proteomes" id="UP001497522"/>
    </source>
</evidence>
<reference evidence="1" key="1">
    <citation type="submission" date="2024-03" db="EMBL/GenBank/DDBJ databases">
        <authorList>
            <consortium name="ELIXIR-Norway"/>
            <consortium name="Elixir Norway"/>
        </authorList>
    </citation>
    <scope>NUCLEOTIDE SEQUENCE</scope>
</reference>
<keyword evidence="2" id="KW-1185">Reference proteome</keyword>
<gene>
    <name evidence="1" type="ORF">CSSPJE1EN2_LOCUS20847</name>
</gene>
<proteinExistence type="predicted"/>
<name>A0ABP1BSQ8_9BRYO</name>
<protein>
    <submittedName>
        <fullName evidence="1">Uncharacterized protein</fullName>
    </submittedName>
</protein>
<evidence type="ECO:0000313" key="1">
    <source>
        <dbReference type="EMBL" id="CAK9879283.1"/>
    </source>
</evidence>
<dbReference type="Proteomes" id="UP001497522">
    <property type="component" value="Chromosome 7"/>
</dbReference>
<accession>A0ABP1BSQ8</accession>
<sequence length="67" mass="7330">MSGTNLTHIIRCKILPFICVRFVPLLGVGLRALRLLHLVIYICLGFSRSVDFCTPRSGSSSSPVAIL</sequence>
<organism evidence="1 2">
    <name type="scientific">Sphagnum jensenii</name>
    <dbReference type="NCBI Taxonomy" id="128206"/>
    <lineage>
        <taxon>Eukaryota</taxon>
        <taxon>Viridiplantae</taxon>
        <taxon>Streptophyta</taxon>
        <taxon>Embryophyta</taxon>
        <taxon>Bryophyta</taxon>
        <taxon>Sphagnophytina</taxon>
        <taxon>Sphagnopsida</taxon>
        <taxon>Sphagnales</taxon>
        <taxon>Sphagnaceae</taxon>
        <taxon>Sphagnum</taxon>
    </lineage>
</organism>